<evidence type="ECO:0000313" key="1">
    <source>
        <dbReference type="EMBL" id="VVD03684.1"/>
    </source>
</evidence>
<keyword evidence="2" id="KW-1185">Reference proteome</keyword>
<dbReference type="AlphaFoldDB" id="A0A5E4R2Z6"/>
<gene>
    <name evidence="1" type="ORF">LSINAPIS_LOCUS13632</name>
</gene>
<sequence>MALVVLVKCMLGVESKPLFGLLDLFGATEIANGTSVLSALALAHAAHTIDKFLALADLAQYALNTTASLG</sequence>
<reference evidence="1 2" key="1">
    <citation type="submission" date="2017-07" db="EMBL/GenBank/DDBJ databases">
        <authorList>
            <person name="Talla V."/>
            <person name="Backstrom N."/>
        </authorList>
    </citation>
    <scope>NUCLEOTIDE SEQUENCE [LARGE SCALE GENOMIC DNA]</scope>
</reference>
<proteinExistence type="predicted"/>
<organism evidence="1 2">
    <name type="scientific">Leptidea sinapis</name>
    <dbReference type="NCBI Taxonomy" id="189913"/>
    <lineage>
        <taxon>Eukaryota</taxon>
        <taxon>Metazoa</taxon>
        <taxon>Ecdysozoa</taxon>
        <taxon>Arthropoda</taxon>
        <taxon>Hexapoda</taxon>
        <taxon>Insecta</taxon>
        <taxon>Pterygota</taxon>
        <taxon>Neoptera</taxon>
        <taxon>Endopterygota</taxon>
        <taxon>Lepidoptera</taxon>
        <taxon>Glossata</taxon>
        <taxon>Ditrysia</taxon>
        <taxon>Papilionoidea</taxon>
        <taxon>Pieridae</taxon>
        <taxon>Dismorphiinae</taxon>
        <taxon>Leptidea</taxon>
    </lineage>
</organism>
<dbReference type="Proteomes" id="UP000324832">
    <property type="component" value="Unassembled WGS sequence"/>
</dbReference>
<dbReference type="EMBL" id="FZQP02006793">
    <property type="protein sequence ID" value="VVD03684.1"/>
    <property type="molecule type" value="Genomic_DNA"/>
</dbReference>
<name>A0A5E4R2Z6_9NEOP</name>
<accession>A0A5E4R2Z6</accession>
<evidence type="ECO:0000313" key="2">
    <source>
        <dbReference type="Proteomes" id="UP000324832"/>
    </source>
</evidence>
<protein>
    <submittedName>
        <fullName evidence="1">Uncharacterized protein</fullName>
    </submittedName>
</protein>